<protein>
    <recommendedName>
        <fullName evidence="2">STB6-like N-terminal domain-containing protein</fullName>
    </recommendedName>
</protein>
<reference evidence="3 4" key="1">
    <citation type="submission" date="2017-07" db="EMBL/GenBank/DDBJ databases">
        <title>Genome sequence of the Sordaria macrospora wild type strain R19027.</title>
        <authorList>
            <person name="Nowrousian M."/>
            <person name="Teichert I."/>
            <person name="Kueck U."/>
        </authorList>
    </citation>
    <scope>NUCLEOTIDE SEQUENCE [LARGE SCALE GENOMIC DNA]</scope>
    <source>
        <strain evidence="3 4">R19027</strain>
        <tissue evidence="3">Mycelium</tissue>
    </source>
</reference>
<name>A0A8S9A0B7_SORMA</name>
<dbReference type="GO" id="GO:0070822">
    <property type="term" value="C:Sin3-type complex"/>
    <property type="evidence" value="ECO:0007669"/>
    <property type="project" value="TreeGrafter"/>
</dbReference>
<feature type="domain" description="STB6-like N-terminal" evidence="2">
    <location>
        <begin position="74"/>
        <end position="212"/>
    </location>
</feature>
<feature type="compositionally biased region" description="Polar residues" evidence="1">
    <location>
        <begin position="618"/>
        <end position="636"/>
    </location>
</feature>
<feature type="region of interest" description="Disordered" evidence="1">
    <location>
        <begin position="52"/>
        <end position="75"/>
    </location>
</feature>
<dbReference type="VEuPathDB" id="FungiDB:SMAC_01584"/>
<dbReference type="PANTHER" id="PTHR31011:SF2">
    <property type="entry name" value="PROTEIN STB2-RELATED"/>
    <property type="match status" value="1"/>
</dbReference>
<dbReference type="EMBL" id="NMPR01000013">
    <property type="protein sequence ID" value="KAA8635309.1"/>
    <property type="molecule type" value="Genomic_DNA"/>
</dbReference>
<dbReference type="InterPro" id="IPR059025">
    <property type="entry name" value="STB6_N"/>
</dbReference>
<dbReference type="PANTHER" id="PTHR31011">
    <property type="entry name" value="PROTEIN STB2-RELATED"/>
    <property type="match status" value="1"/>
</dbReference>
<feature type="region of interest" description="Disordered" evidence="1">
    <location>
        <begin position="618"/>
        <end position="648"/>
    </location>
</feature>
<dbReference type="Proteomes" id="UP000433876">
    <property type="component" value="Unassembled WGS sequence"/>
</dbReference>
<accession>A0A8S9A0B7</accession>
<evidence type="ECO:0000256" key="1">
    <source>
        <dbReference type="SAM" id="MobiDB-lite"/>
    </source>
</evidence>
<feature type="region of interest" description="Disordered" evidence="1">
    <location>
        <begin position="496"/>
        <end position="515"/>
    </location>
</feature>
<comment type="caution">
    <text evidence="3">The sequence shown here is derived from an EMBL/GenBank/DDBJ whole genome shotgun (WGS) entry which is preliminary data.</text>
</comment>
<proteinExistence type="predicted"/>
<dbReference type="Pfam" id="PF25995">
    <property type="entry name" value="STB6_N"/>
    <property type="match status" value="1"/>
</dbReference>
<evidence type="ECO:0000313" key="4">
    <source>
        <dbReference type="Proteomes" id="UP000433876"/>
    </source>
</evidence>
<organism evidence="3 4">
    <name type="scientific">Sordaria macrospora</name>
    <dbReference type="NCBI Taxonomy" id="5147"/>
    <lineage>
        <taxon>Eukaryota</taxon>
        <taxon>Fungi</taxon>
        <taxon>Dikarya</taxon>
        <taxon>Ascomycota</taxon>
        <taxon>Pezizomycotina</taxon>
        <taxon>Sordariomycetes</taxon>
        <taxon>Sordariomycetidae</taxon>
        <taxon>Sordariales</taxon>
        <taxon>Sordariaceae</taxon>
        <taxon>Sordaria</taxon>
    </lineage>
</organism>
<evidence type="ECO:0000313" key="3">
    <source>
        <dbReference type="EMBL" id="KAA8635309.1"/>
    </source>
</evidence>
<gene>
    <name evidence="3" type="ORF">SMACR_01584</name>
</gene>
<sequence length="925" mass="101497">MSLRMSFPGAALDARVHREEELTLARTNSHRNAISQSQPALLDINVSSSMAPTTAAPVAKDPSASPPPPPERRRVVLPDPVALKYLGEDPAVTVVETGRVLEGFELYLVEQWACSRRSPALAIVTYTGDKKHSIVVGVLEAQKEEIGWSPRLEAYFKAIKQHHARPKDTDFGELMVTNLSSFPSALTVIPVPDGDLRHNLRVFIVNENLKRLGCSGRSGLTLSDPTPATQAKFTQLYKISEKISFQDAVVELVKLCQVALFIFGLLDQVYIDGLLCDVTEAAINSWWTDIGSEYFNIEPTDGILGPTTVAALLGTLVGARNRLSYCNAPVSKDVFDVDCTKRGIGAFQKSQKLERTRRLDRQTLLKLHQLTAKAAAGEGWGVQKAVKSTVAEIGGKRGELVIGMVGGRDKGNIGDIETLDLDKFIKLTTGERPKWLWHGKPRRTLNDYDHTVPPFGAKDVKEDVLSQAGSRRAQSMPADEEQEVEKATEELMGSYSAPPASAASTMDINSGPSDKDALRKTVFKSVAGKVSDARSGLGRIRDAVGTGLRSHVNRPSKDDAPNAPAPISLAPSIASLAQSSTALTSPVAVGRAFTWRLRPEEYLNGIKERYPNDSTPVLSIASTTSGTPSVIRQSSGLRRRETEVTRSEPGVAEIAKSLDAPIITKSVPDPNDLLGPIQTLERTTNLPISLLQRRHSVHVFTPSLYIDQLSNEAKYSRRLSFSAAEDAVLGWDEVYDISSLLPSDAAHQQLSDGALFETQAELARSLYAHLAVLQSDLSPWVSSKLSSVESLDETFTRQQHELQSLYLHVSDAYQRNRHSGEEIVGEERHRLNEAVKDVEVLVAKLEYEIGALVDKVQDVEDGVGRFEMQVADVERRAEELKTVLETETWFHWFVRTLTGIGTGPNITQSTQGVTLRRVEEEDMRA</sequence>
<dbReference type="AlphaFoldDB" id="A0A8S9A0B7"/>
<evidence type="ECO:0000259" key="2">
    <source>
        <dbReference type="Pfam" id="PF25995"/>
    </source>
</evidence>
<dbReference type="InterPro" id="IPR038919">
    <property type="entry name" value="STB2/STB2"/>
</dbReference>